<organism evidence="1 2">
    <name type="scientific">Roseovarius pelagicus</name>
    <dbReference type="NCBI Taxonomy" id="2980108"/>
    <lineage>
        <taxon>Bacteria</taxon>
        <taxon>Pseudomonadati</taxon>
        <taxon>Pseudomonadota</taxon>
        <taxon>Alphaproteobacteria</taxon>
        <taxon>Rhodobacterales</taxon>
        <taxon>Roseobacteraceae</taxon>
        <taxon>Roseovarius</taxon>
    </lineage>
</organism>
<name>A0ABY6DA59_9RHOB</name>
<gene>
    <name evidence="1" type="ORF">N7U68_13235</name>
</gene>
<proteinExistence type="predicted"/>
<protein>
    <submittedName>
        <fullName evidence="1">Uncharacterized protein</fullName>
    </submittedName>
</protein>
<dbReference type="Proteomes" id="UP001064087">
    <property type="component" value="Chromosome"/>
</dbReference>
<evidence type="ECO:0000313" key="1">
    <source>
        <dbReference type="EMBL" id="UXX82068.1"/>
    </source>
</evidence>
<keyword evidence="2" id="KW-1185">Reference proteome</keyword>
<dbReference type="RefSeq" id="WP_263047097.1">
    <property type="nucleotide sequence ID" value="NZ_CP106738.1"/>
</dbReference>
<evidence type="ECO:0000313" key="2">
    <source>
        <dbReference type="Proteomes" id="UP001064087"/>
    </source>
</evidence>
<dbReference type="EMBL" id="CP106738">
    <property type="protein sequence ID" value="UXX82068.1"/>
    <property type="molecule type" value="Genomic_DNA"/>
</dbReference>
<accession>A0ABY6DA59</accession>
<sequence>MAKEERVTAKFGKGYAAQLMAFNIKKQRIVDLCNVDFEEDLFDEAKDYSSWNRALNGKEVWEGIVDALHSLWGAQVSHPRKYLPDDGPPDDGLQDWMKQIATAPWWLDVLQVSASQSAFNAWFSGRPMGKAKVAEVKAAVDDWWARLMAAVERAEYASLAAELMDSKGQKTARSIDSHIYTKVVEQGMEVEDARDLFVDMSMKAYRYHARPIDLADPQDPLRKMDDTHDEMYRSDFVKAFDDMHEAGYPNALPSIAPDFDAAPWFEVKRWGGPENEECPKNINEELYGLWYRVKYQRYWNADFRTVALSHEIVEVSEDGEEWRSPNKRETRGWDPGTVLFMRGLIEDGDGRSQYEREVDELRSKIKRLRFDTQSAFKAEDRATAQIELTAAEKRLGELR</sequence>
<reference evidence="1" key="1">
    <citation type="submission" date="2022-10" db="EMBL/GenBank/DDBJ databases">
        <title>Roseovarius pelagicus sp. nov., isolated from Arctic seawater.</title>
        <authorList>
            <person name="Hong Y.W."/>
            <person name="Hwang C.Y."/>
        </authorList>
    </citation>
    <scope>NUCLEOTIDE SEQUENCE</scope>
    <source>
        <strain evidence="1">HL-MP18</strain>
    </source>
</reference>